<evidence type="ECO:0000313" key="1">
    <source>
        <dbReference type="EMBL" id="TNN44579.1"/>
    </source>
</evidence>
<protein>
    <submittedName>
        <fullName evidence="1">Uncharacterized protein</fullName>
    </submittedName>
</protein>
<dbReference type="Proteomes" id="UP000314294">
    <property type="component" value="Unassembled WGS sequence"/>
</dbReference>
<evidence type="ECO:0000313" key="2">
    <source>
        <dbReference type="Proteomes" id="UP000314294"/>
    </source>
</evidence>
<reference evidence="1 2" key="1">
    <citation type="submission" date="2019-03" db="EMBL/GenBank/DDBJ databases">
        <title>First draft genome of Liparis tanakae, snailfish: a comprehensive survey of snailfish specific genes.</title>
        <authorList>
            <person name="Kim W."/>
            <person name="Song I."/>
            <person name="Jeong J.-H."/>
            <person name="Kim D."/>
            <person name="Kim S."/>
            <person name="Ryu S."/>
            <person name="Song J.Y."/>
            <person name="Lee S.K."/>
        </authorList>
    </citation>
    <scope>NUCLEOTIDE SEQUENCE [LARGE SCALE GENOMIC DNA]</scope>
    <source>
        <tissue evidence="1">Muscle</tissue>
    </source>
</reference>
<keyword evidence="2" id="KW-1185">Reference proteome</keyword>
<organism evidence="1 2">
    <name type="scientific">Liparis tanakae</name>
    <name type="common">Tanaka's snailfish</name>
    <dbReference type="NCBI Taxonomy" id="230148"/>
    <lineage>
        <taxon>Eukaryota</taxon>
        <taxon>Metazoa</taxon>
        <taxon>Chordata</taxon>
        <taxon>Craniata</taxon>
        <taxon>Vertebrata</taxon>
        <taxon>Euteleostomi</taxon>
        <taxon>Actinopterygii</taxon>
        <taxon>Neopterygii</taxon>
        <taxon>Teleostei</taxon>
        <taxon>Neoteleostei</taxon>
        <taxon>Acanthomorphata</taxon>
        <taxon>Eupercaria</taxon>
        <taxon>Perciformes</taxon>
        <taxon>Cottioidei</taxon>
        <taxon>Cottales</taxon>
        <taxon>Liparidae</taxon>
        <taxon>Liparis</taxon>
    </lineage>
</organism>
<dbReference type="AlphaFoldDB" id="A0A4Z2FTY2"/>
<accession>A0A4Z2FTY2</accession>
<sequence length="118" mass="12662">MAIELTSGYVIILLHLADSRPITGGSVQIRNSNSDAARECSALLAPEGERKHDIILRIKRSSGVRLGIRVSRAAEPAGGLIALITAFAMATCQDNQSNPTCALHHLHQNKTTGHTQQK</sequence>
<dbReference type="EMBL" id="SRLO01000895">
    <property type="protein sequence ID" value="TNN44579.1"/>
    <property type="molecule type" value="Genomic_DNA"/>
</dbReference>
<proteinExistence type="predicted"/>
<name>A0A4Z2FTY2_9TELE</name>
<gene>
    <name evidence="1" type="ORF">EYF80_045211</name>
</gene>
<comment type="caution">
    <text evidence="1">The sequence shown here is derived from an EMBL/GenBank/DDBJ whole genome shotgun (WGS) entry which is preliminary data.</text>
</comment>